<gene>
    <name evidence="6" type="ORF">SAMN05421512_103264</name>
</gene>
<keyword evidence="3 6" id="KW-0012">Acyltransferase</keyword>
<organism evidence="6 7">
    <name type="scientific">Stappia indica</name>
    <dbReference type="NCBI Taxonomy" id="538381"/>
    <lineage>
        <taxon>Bacteria</taxon>
        <taxon>Pseudomonadati</taxon>
        <taxon>Pseudomonadota</taxon>
        <taxon>Alphaproteobacteria</taxon>
        <taxon>Hyphomicrobiales</taxon>
        <taxon>Stappiaceae</taxon>
        <taxon>Stappia</taxon>
    </lineage>
</organism>
<feature type="transmembrane region" description="Helical" evidence="4">
    <location>
        <begin position="7"/>
        <end position="28"/>
    </location>
</feature>
<dbReference type="SMART" id="SM00563">
    <property type="entry name" value="PlsC"/>
    <property type="match status" value="1"/>
</dbReference>
<dbReference type="GO" id="GO:0003841">
    <property type="term" value="F:1-acylglycerol-3-phosphate O-acyltransferase activity"/>
    <property type="evidence" value="ECO:0007669"/>
    <property type="project" value="TreeGrafter"/>
</dbReference>
<dbReference type="PANTHER" id="PTHR10434">
    <property type="entry name" value="1-ACYL-SN-GLYCEROL-3-PHOSPHATE ACYLTRANSFERASE"/>
    <property type="match status" value="1"/>
</dbReference>
<reference evidence="6 7" key="1">
    <citation type="submission" date="2017-08" db="EMBL/GenBank/DDBJ databases">
        <authorList>
            <person name="de Groot N.N."/>
        </authorList>
    </citation>
    <scope>NUCLEOTIDE SEQUENCE [LARGE SCALE GENOMIC DNA]</scope>
    <source>
        <strain evidence="6 7">USBA 352</strain>
    </source>
</reference>
<evidence type="ECO:0000259" key="5">
    <source>
        <dbReference type="SMART" id="SM00563"/>
    </source>
</evidence>
<dbReference type="InterPro" id="IPR002123">
    <property type="entry name" value="Plipid/glycerol_acylTrfase"/>
</dbReference>
<keyword evidence="4" id="KW-1133">Transmembrane helix</keyword>
<dbReference type="AlphaFoldDB" id="A0A285S0U9"/>
<name>A0A285S0U9_9HYPH</name>
<evidence type="ECO:0000256" key="1">
    <source>
        <dbReference type="ARBA" id="ARBA00005189"/>
    </source>
</evidence>
<keyword evidence="7" id="KW-1185">Reference proteome</keyword>
<keyword evidence="4" id="KW-0812">Transmembrane</keyword>
<evidence type="ECO:0000256" key="3">
    <source>
        <dbReference type="ARBA" id="ARBA00023315"/>
    </source>
</evidence>
<evidence type="ECO:0000256" key="2">
    <source>
        <dbReference type="ARBA" id="ARBA00022679"/>
    </source>
</evidence>
<evidence type="ECO:0000313" key="7">
    <source>
        <dbReference type="Proteomes" id="UP000219331"/>
    </source>
</evidence>
<dbReference type="EMBL" id="OBML01000003">
    <property type="protein sequence ID" value="SOC00330.1"/>
    <property type="molecule type" value="Genomic_DNA"/>
</dbReference>
<comment type="pathway">
    <text evidence="1">Lipid metabolism.</text>
</comment>
<evidence type="ECO:0000256" key="4">
    <source>
        <dbReference type="SAM" id="Phobius"/>
    </source>
</evidence>
<dbReference type="OrthoDB" id="5290997at2"/>
<evidence type="ECO:0000313" key="6">
    <source>
        <dbReference type="EMBL" id="SOC00330.1"/>
    </source>
</evidence>
<sequence>MLLLRSLVFQVLFYLSTFVLMILGSPVFLLPRRLGWPLVPFWARVELFLLKWIVGMKVEYRGLENIPQGGYIVAAKHQSAWETFALLPLFPSPTYVLKRELRYIPIFGWYTAKFRQIPVDRGKRSAALAAMTERAREAVAENRQILIFPEGTRRGAGEEPRYKYGVAHLYRSLGAPVLPVALNSGIFWPRRGWCLYPGTVVVEFLPPIAPGLDIETFHARLVEEVETATDRLIDEAAAAAPASPVVRRALQRRADRELQSA</sequence>
<dbReference type="Pfam" id="PF01553">
    <property type="entry name" value="Acyltransferase"/>
    <property type="match status" value="1"/>
</dbReference>
<dbReference type="RefSeq" id="WP_097174358.1">
    <property type="nucleotide sequence ID" value="NZ_OBML01000003.1"/>
</dbReference>
<protein>
    <submittedName>
        <fullName evidence="6">1-acyl-sn-glycerol-3-phosphate acyltransferase</fullName>
    </submittedName>
</protein>
<dbReference type="CDD" id="cd07989">
    <property type="entry name" value="LPLAT_AGPAT-like"/>
    <property type="match status" value="1"/>
</dbReference>
<feature type="domain" description="Phospholipid/glycerol acyltransferase" evidence="5">
    <location>
        <begin position="71"/>
        <end position="185"/>
    </location>
</feature>
<dbReference type="GO" id="GO:0006654">
    <property type="term" value="P:phosphatidic acid biosynthetic process"/>
    <property type="evidence" value="ECO:0007669"/>
    <property type="project" value="TreeGrafter"/>
</dbReference>
<dbReference type="Proteomes" id="UP000219331">
    <property type="component" value="Unassembled WGS sequence"/>
</dbReference>
<keyword evidence="2 6" id="KW-0808">Transferase</keyword>
<dbReference type="STRING" id="538381.GCA_001696535_04376"/>
<dbReference type="SUPFAM" id="SSF69593">
    <property type="entry name" value="Glycerol-3-phosphate (1)-acyltransferase"/>
    <property type="match status" value="1"/>
</dbReference>
<proteinExistence type="predicted"/>
<dbReference type="PANTHER" id="PTHR10434:SF40">
    <property type="entry name" value="1-ACYL-SN-GLYCEROL-3-PHOSPHATE ACYLTRANSFERASE"/>
    <property type="match status" value="1"/>
</dbReference>
<accession>A0A285S0U9</accession>
<keyword evidence="4" id="KW-0472">Membrane</keyword>